<proteinExistence type="predicted"/>
<name>A0ABN6QKZ3_9BACT</name>
<dbReference type="InterPro" id="IPR009367">
    <property type="entry name" value="Elm1-like"/>
</dbReference>
<evidence type="ECO:0000313" key="2">
    <source>
        <dbReference type="Proteomes" id="UP001062263"/>
    </source>
</evidence>
<protein>
    <submittedName>
        <fullName evidence="1">Nucleoside-diphosphate sugar epimerase</fullName>
    </submittedName>
</protein>
<gene>
    <name evidence="1" type="ORF">Abiwalacus_14120</name>
</gene>
<dbReference type="Pfam" id="PF06258">
    <property type="entry name" value="Mito_fiss_Elm1"/>
    <property type="match status" value="1"/>
</dbReference>
<dbReference type="Proteomes" id="UP001062263">
    <property type="component" value="Chromosome"/>
</dbReference>
<reference evidence="1" key="1">
    <citation type="submission" date="2022-06" db="EMBL/GenBank/DDBJ databases">
        <title>Akkermansia biwalacus sp. nov., an anaerobic mucin-degrading bacterium isolated from human intestine.</title>
        <authorList>
            <person name="Kobayashi Y."/>
            <person name="Inoue S."/>
            <person name="Kawahara T."/>
            <person name="Kohda N."/>
        </authorList>
    </citation>
    <scope>NUCLEOTIDE SEQUENCE</scope>
    <source>
        <strain evidence="1">WON2089</strain>
    </source>
</reference>
<sequence length="307" mass="33698">MNIRILSDGKQGHLNQSLGLAQALVAKAGGAVEIVELQGLSTLGKIRKVVSGNDKPRPDLFIAAGHATHIPLICARQHFKTKTVLCMKPTLPCSFFDLCLIPRHDLRADRDYADTNIFPTQGALHPMRPDFSMPKDITLILIGGPSKDFDWDDETMLNQLSDISIHTPGDVVLTTSRRTPQGFAEKIRKAVPEIIVVPVEETEPGWVARHLAHASGAWVSQDSVSMVYEALGSGAPVGIITVPRRRNGRKSRILSGLEMLERDGLVTGYREWKKQGFRLTAPGTPLLEADRAADHILSRLFPQLATL</sequence>
<keyword evidence="2" id="KW-1185">Reference proteome</keyword>
<dbReference type="EMBL" id="AP025943">
    <property type="protein sequence ID" value="BDL43838.1"/>
    <property type="molecule type" value="Genomic_DNA"/>
</dbReference>
<organism evidence="1 2">
    <name type="scientific">Akkermansia biwaensis</name>
    <dbReference type="NCBI Taxonomy" id="2946555"/>
    <lineage>
        <taxon>Bacteria</taxon>
        <taxon>Pseudomonadati</taxon>
        <taxon>Verrucomicrobiota</taxon>
        <taxon>Verrucomicrobiia</taxon>
        <taxon>Verrucomicrobiales</taxon>
        <taxon>Akkermansiaceae</taxon>
        <taxon>Akkermansia</taxon>
    </lineage>
</organism>
<evidence type="ECO:0000313" key="1">
    <source>
        <dbReference type="EMBL" id="BDL43838.1"/>
    </source>
</evidence>
<accession>A0ABN6QKZ3</accession>
<dbReference type="RefSeq" id="WP_215435155.1">
    <property type="nucleotide sequence ID" value="NZ_AP025943.1"/>
</dbReference>